<evidence type="ECO:0000313" key="4">
    <source>
        <dbReference type="Proteomes" id="UP001597417"/>
    </source>
</evidence>
<evidence type="ECO:0000313" key="3">
    <source>
        <dbReference type="EMBL" id="MFD2418124.1"/>
    </source>
</evidence>
<protein>
    <submittedName>
        <fullName evidence="3">Uncharacterized protein</fullName>
    </submittedName>
</protein>
<comment type="caution">
    <text evidence="3">The sequence shown here is derived from an EMBL/GenBank/DDBJ whole genome shotgun (WGS) entry which is preliminary data.</text>
</comment>
<dbReference type="RefSeq" id="WP_378266083.1">
    <property type="nucleotide sequence ID" value="NZ_JBHUKR010000007.1"/>
</dbReference>
<keyword evidence="4" id="KW-1185">Reference proteome</keyword>
<dbReference type="EMBL" id="JBHUKR010000007">
    <property type="protein sequence ID" value="MFD2418124.1"/>
    <property type="molecule type" value="Genomic_DNA"/>
</dbReference>
<gene>
    <name evidence="3" type="ORF">ACFSXZ_17515</name>
</gene>
<feature type="compositionally biased region" description="Polar residues" evidence="1">
    <location>
        <begin position="131"/>
        <end position="142"/>
    </location>
</feature>
<evidence type="ECO:0000256" key="2">
    <source>
        <dbReference type="SAM" id="Phobius"/>
    </source>
</evidence>
<proteinExistence type="predicted"/>
<feature type="compositionally biased region" description="Low complexity" evidence="1">
    <location>
        <begin position="100"/>
        <end position="113"/>
    </location>
</feature>
<sequence length="273" mass="27350">MSAEDEELAGRLRQLFSDDARLDLPSRPDAEQAVVAGARRRRRRRVAAATAGGALAAVVLVSGSLALAGLRPGTHPASIPAAGQPALAPSASSAPLPLPLTAVAPTQTPAPGTDLPAPAATPENGRPTAPGVSSSPRDTLSTGRVVGPLGYGGLQLGMPLAEAEATGMLADTGRPTSGCATYPLREGSAVVSGVVISPTQGIVRFQANGGRTPEGIGIGSTLDQLRSSYRDLMRSRSSPGYTASAGSGGAYVFAVDDSDTVVSFQLTASAPAC</sequence>
<name>A0ABW5FV71_9PSEU</name>
<keyword evidence="2" id="KW-0812">Transmembrane</keyword>
<accession>A0ABW5FV71</accession>
<feature type="transmembrane region" description="Helical" evidence="2">
    <location>
        <begin position="46"/>
        <end position="70"/>
    </location>
</feature>
<organism evidence="3 4">
    <name type="scientific">Amycolatopsis pigmentata</name>
    <dbReference type="NCBI Taxonomy" id="450801"/>
    <lineage>
        <taxon>Bacteria</taxon>
        <taxon>Bacillati</taxon>
        <taxon>Actinomycetota</taxon>
        <taxon>Actinomycetes</taxon>
        <taxon>Pseudonocardiales</taxon>
        <taxon>Pseudonocardiaceae</taxon>
        <taxon>Amycolatopsis</taxon>
    </lineage>
</organism>
<keyword evidence="2" id="KW-1133">Transmembrane helix</keyword>
<feature type="region of interest" description="Disordered" evidence="1">
    <location>
        <begin position="100"/>
        <end position="145"/>
    </location>
</feature>
<evidence type="ECO:0000256" key="1">
    <source>
        <dbReference type="SAM" id="MobiDB-lite"/>
    </source>
</evidence>
<keyword evidence="2" id="KW-0472">Membrane</keyword>
<dbReference type="Proteomes" id="UP001597417">
    <property type="component" value="Unassembled WGS sequence"/>
</dbReference>
<reference evidence="4" key="1">
    <citation type="journal article" date="2019" name="Int. J. Syst. Evol. Microbiol.">
        <title>The Global Catalogue of Microorganisms (GCM) 10K type strain sequencing project: providing services to taxonomists for standard genome sequencing and annotation.</title>
        <authorList>
            <consortium name="The Broad Institute Genomics Platform"/>
            <consortium name="The Broad Institute Genome Sequencing Center for Infectious Disease"/>
            <person name="Wu L."/>
            <person name="Ma J."/>
        </authorList>
    </citation>
    <scope>NUCLEOTIDE SEQUENCE [LARGE SCALE GENOMIC DNA]</scope>
    <source>
        <strain evidence="4">CGMCC 4.7645</strain>
    </source>
</reference>